<keyword evidence="1" id="KW-0547">Nucleotide-binding</keyword>
<keyword evidence="2" id="KW-0342">GTP-binding</keyword>
<evidence type="ECO:0000256" key="1">
    <source>
        <dbReference type="ARBA" id="ARBA00022741"/>
    </source>
</evidence>
<dbReference type="Proteomes" id="UP000184052">
    <property type="component" value="Unassembled WGS sequence"/>
</dbReference>
<evidence type="ECO:0000256" key="2">
    <source>
        <dbReference type="ARBA" id="ARBA00023134"/>
    </source>
</evidence>
<gene>
    <name evidence="3" type="ORF">SAMN02745751_01319</name>
</gene>
<dbReference type="EMBL" id="FQZL01000008">
    <property type="protein sequence ID" value="SHI91535.1"/>
    <property type="molecule type" value="Genomic_DNA"/>
</dbReference>
<dbReference type="InterPro" id="IPR011719">
    <property type="entry name" value="CHP02058"/>
</dbReference>
<keyword evidence="4" id="KW-1185">Reference proteome</keyword>
<dbReference type="InterPro" id="IPR037103">
    <property type="entry name" value="Tubulin/FtsZ-like_C"/>
</dbReference>
<evidence type="ECO:0000313" key="3">
    <source>
        <dbReference type="EMBL" id="SHI91535.1"/>
    </source>
</evidence>
<dbReference type="STRING" id="1121476.SAMN02745751_01319"/>
<dbReference type="PANTHER" id="PTHR34784:SF1">
    <property type="entry name" value="50S RIBOSOMAL PROTEIN L34"/>
    <property type="match status" value="1"/>
</dbReference>
<dbReference type="Gene3D" id="3.30.1330.20">
    <property type="entry name" value="Tubulin/FtsZ, C-terminal domain"/>
    <property type="match status" value="1"/>
</dbReference>
<dbReference type="PANTHER" id="PTHR34784">
    <property type="entry name" value="50S RIBOSOMAL PROTEIN L34"/>
    <property type="match status" value="1"/>
</dbReference>
<dbReference type="Pfam" id="PF09585">
    <property type="entry name" value="Lin0512_fam"/>
    <property type="match status" value="1"/>
</dbReference>
<reference evidence="3 4" key="1">
    <citation type="submission" date="2016-11" db="EMBL/GenBank/DDBJ databases">
        <authorList>
            <person name="Jaros S."/>
            <person name="Januszkiewicz K."/>
            <person name="Wedrychowicz H."/>
        </authorList>
    </citation>
    <scope>NUCLEOTIDE SEQUENCE [LARGE SCALE GENOMIC DNA]</scope>
    <source>
        <strain evidence="3 4">DSM 17477</strain>
    </source>
</reference>
<dbReference type="GO" id="GO:0005525">
    <property type="term" value="F:GTP binding"/>
    <property type="evidence" value="ECO:0007669"/>
    <property type="project" value="UniProtKB-KW"/>
</dbReference>
<dbReference type="RefSeq" id="WP_245819770.1">
    <property type="nucleotide sequence ID" value="NZ_FQZL01000008.1"/>
</dbReference>
<dbReference type="AlphaFoldDB" id="A0A1M6F1J6"/>
<organism evidence="3 4">
    <name type="scientific">Dethiosulfatibacter aminovorans DSM 17477</name>
    <dbReference type="NCBI Taxonomy" id="1121476"/>
    <lineage>
        <taxon>Bacteria</taxon>
        <taxon>Bacillati</taxon>
        <taxon>Bacillota</taxon>
        <taxon>Tissierellia</taxon>
        <taxon>Dethiosulfatibacter</taxon>
    </lineage>
</organism>
<dbReference type="NCBIfam" id="TIGR02058">
    <property type="entry name" value="lin0512_fam"/>
    <property type="match status" value="1"/>
</dbReference>
<sequence length="112" mass="12105">MGIDIHGQSVTKAAQKAVKDAVSKSCLCGLEEILGYSFKEMNEKVVLKITVAVTRPEDVDTKELEQLLPVGEKEFTVVKGGLTISGLNISEFGDMDDSIEASIVCIEVCIKE</sequence>
<protein>
    <submittedName>
        <fullName evidence="3">Uncharacterized protein</fullName>
    </submittedName>
</protein>
<accession>A0A1M6F1J6</accession>
<proteinExistence type="predicted"/>
<name>A0A1M6F1J6_9FIRM</name>
<evidence type="ECO:0000313" key="4">
    <source>
        <dbReference type="Proteomes" id="UP000184052"/>
    </source>
</evidence>